<organism evidence="1 2">
    <name type="scientific">Racocetra persica</name>
    <dbReference type="NCBI Taxonomy" id="160502"/>
    <lineage>
        <taxon>Eukaryota</taxon>
        <taxon>Fungi</taxon>
        <taxon>Fungi incertae sedis</taxon>
        <taxon>Mucoromycota</taxon>
        <taxon>Glomeromycotina</taxon>
        <taxon>Glomeromycetes</taxon>
        <taxon>Diversisporales</taxon>
        <taxon>Gigasporaceae</taxon>
        <taxon>Racocetra</taxon>
    </lineage>
</organism>
<keyword evidence="2" id="KW-1185">Reference proteome</keyword>
<gene>
    <name evidence="1" type="ORF">RPERSI_LOCUS12822</name>
</gene>
<feature type="non-terminal residue" evidence="1">
    <location>
        <position position="255"/>
    </location>
</feature>
<comment type="caution">
    <text evidence="1">The sequence shown here is derived from an EMBL/GenBank/DDBJ whole genome shotgun (WGS) entry which is preliminary data.</text>
</comment>
<sequence length="255" mass="29334">MFNISNWFGNTLKEIKPSNRTLGFEHIYVIHLNYREDRREKMDKLVSYLNLDVEYFDAVSKFDKILQKYANENGEVTVGQRACYVTHYLVYHTVIDKGFNNVLILEDDVDFESNITDIMTDIHRNLPESWDTLFLGHCYETRGQLVGNSSFPNQLYKSMQPQCAHAYGISKSGASKILEAIDPMNPRGPIDYEIALQVENEGIISYSVHPQPIIQCKIDNPSDVALTSYYPFVLTNSTMALLGLLNENQDNKQWM</sequence>
<accession>A0ACA9Q5Q6</accession>
<evidence type="ECO:0000313" key="2">
    <source>
        <dbReference type="Proteomes" id="UP000789920"/>
    </source>
</evidence>
<protein>
    <submittedName>
        <fullName evidence="1">35421_t:CDS:1</fullName>
    </submittedName>
</protein>
<evidence type="ECO:0000313" key="1">
    <source>
        <dbReference type="EMBL" id="CAG8737636.1"/>
    </source>
</evidence>
<dbReference type="Proteomes" id="UP000789920">
    <property type="component" value="Unassembled WGS sequence"/>
</dbReference>
<dbReference type="EMBL" id="CAJVQC010027828">
    <property type="protein sequence ID" value="CAG8737636.1"/>
    <property type="molecule type" value="Genomic_DNA"/>
</dbReference>
<reference evidence="1" key="1">
    <citation type="submission" date="2021-06" db="EMBL/GenBank/DDBJ databases">
        <authorList>
            <person name="Kallberg Y."/>
            <person name="Tangrot J."/>
            <person name="Rosling A."/>
        </authorList>
    </citation>
    <scope>NUCLEOTIDE SEQUENCE</scope>
    <source>
        <strain evidence="1">MA461A</strain>
    </source>
</reference>
<proteinExistence type="predicted"/>
<name>A0ACA9Q5Q6_9GLOM</name>